<dbReference type="EMBL" id="RCOS01000024">
    <property type="protein sequence ID" value="RSN78087.1"/>
    <property type="molecule type" value="Genomic_DNA"/>
</dbReference>
<reference evidence="2 3" key="1">
    <citation type="submission" date="2018-10" db="EMBL/GenBank/DDBJ databases">
        <title>Co-occurring genomic capacity for anaerobic methane metabolism and dissimilatory sulfite reduction discovered in the Korarchaeota.</title>
        <authorList>
            <person name="Mckay L.J."/>
            <person name="Dlakic M."/>
            <person name="Fields M.W."/>
            <person name="Delmont T.O."/>
            <person name="Eren A.M."/>
            <person name="Jay Z.J."/>
            <person name="Klingelsmith K.B."/>
            <person name="Rusch D.B."/>
            <person name="Inskeep W.P."/>
        </authorList>
    </citation>
    <scope>NUCLEOTIDE SEQUENCE [LARGE SCALE GENOMIC DNA]</scope>
    <source>
        <strain evidence="2 3">MDKW</strain>
    </source>
</reference>
<sequence>MHELSKYLVNELEKRIKERKWICAIDPSEFSDAMRGFNIREEKIKEASNPLFNAGMLEALILLKQIVKDENLIKRIDKIIDSIIQYLNDVQGKDLGFYPYFYFLDPKIRITYDMVTTSGVFYYLSSYFYNTEKQDIFKDIARSSNILKNIGRMLNGILKIIDEIFTNNIDRSYITLFFDKELSEILSDASRENALKITKDTFNINTKEGILYLAHIIWMIIHGKSLLDTLDGILKEEFVKEAVKGLQLLESEDLSQQLSDKLESLIKMLMHRLLDKVRVKLQTERGENKLQFSEVFLVYPYGRMEKFLLCPFLARLLIKMYEDCLKVAYFTLEDRDDIYSLYLLLGIVARSMTKTYGERKKRKFRMFGAAGLEDKDALDISYLAYLLLKKYYDNFQAIESIFLGNPEKYFEVPEEKSKVVIGIFSEEGEDINTTVFEFRQDGTLRANYDTTIRFSPPPSFDQFLNELSKYEEENIEIARALRSGRGELGGKKELSQFFASTSKFRLSPQEIRLREFIESIVSNKKLSESKTSLILYFKERDFKSNIIPWEFIRYDGNKLQDQRGKALGEFLPIGRIFSGISLGRYRRKQDDLIRILLIKGKEEVEKEDLGEECPYCKAPGLEKEIKEVETILRKIKVRGFYVHIEKAYKGDELRDKIRKEWDIIHYAGHMLYHKERESSGILGIYLEGENSSERFYSVVDLFDDLKGNPPFIMFVNACDSASPPSLVKGKEYITNPAEFALKIGVAAYIGTWYAVQDDLAMKFAEVFYKSLLEKRETVGRSLVAAVRETTKIYNCIPEKVSYILYGDPDFKLLG</sequence>
<protein>
    <submittedName>
        <fullName evidence="2">CHAT domain-containing protein</fullName>
    </submittedName>
</protein>
<dbReference type="RefSeq" id="WP_125670299.1">
    <property type="nucleotide sequence ID" value="NZ_RCOS01000024.1"/>
</dbReference>
<proteinExistence type="predicted"/>
<gene>
    <name evidence="2" type="ORF">D6D85_01505</name>
</gene>
<dbReference type="Proteomes" id="UP000277582">
    <property type="component" value="Unassembled WGS sequence"/>
</dbReference>
<organism evidence="2 3">
    <name type="scientific">Candidatus Methanodesulfokora washburnensis</name>
    <dbReference type="NCBI Taxonomy" id="2478471"/>
    <lineage>
        <taxon>Archaea</taxon>
        <taxon>Thermoproteota</taxon>
        <taxon>Candidatus Korarchaeia</taxon>
        <taxon>Candidatus Korarchaeia incertae sedis</taxon>
        <taxon>Candidatus Methanodesulfokora</taxon>
    </lineage>
</organism>
<name>A0A3R9R0H3_9CREN</name>
<feature type="domain" description="CHAT" evidence="1">
    <location>
        <begin position="545"/>
        <end position="789"/>
    </location>
</feature>
<evidence type="ECO:0000313" key="3">
    <source>
        <dbReference type="Proteomes" id="UP000277582"/>
    </source>
</evidence>
<keyword evidence="3" id="KW-1185">Reference proteome</keyword>
<dbReference type="AlphaFoldDB" id="A0A3R9R0H3"/>
<evidence type="ECO:0000313" key="2">
    <source>
        <dbReference type="EMBL" id="RSN78087.1"/>
    </source>
</evidence>
<dbReference type="InterPro" id="IPR024983">
    <property type="entry name" value="CHAT_dom"/>
</dbReference>
<dbReference type="Pfam" id="PF12770">
    <property type="entry name" value="CHAT"/>
    <property type="match status" value="1"/>
</dbReference>
<evidence type="ECO:0000259" key="1">
    <source>
        <dbReference type="Pfam" id="PF12770"/>
    </source>
</evidence>
<accession>A0A3R9R0H3</accession>
<comment type="caution">
    <text evidence="2">The sequence shown here is derived from an EMBL/GenBank/DDBJ whole genome shotgun (WGS) entry which is preliminary data.</text>
</comment>